<reference evidence="2 3" key="1">
    <citation type="submission" date="2021-05" db="EMBL/GenBank/DDBJ databases">
        <title>Complete genome of Nocardioides aquaticus KCTC 9944T isolated from meromictic and hypersaline Ekho Lake, Antarctica.</title>
        <authorList>
            <person name="Hwang K."/>
            <person name="Kim K.M."/>
            <person name="Choe H."/>
        </authorList>
    </citation>
    <scope>NUCLEOTIDE SEQUENCE [LARGE SCALE GENOMIC DNA]</scope>
    <source>
        <strain evidence="2 3">KCTC 9944</strain>
    </source>
</reference>
<accession>A0ABX8ECD8</accession>
<keyword evidence="1" id="KW-1133">Transmembrane helix</keyword>
<feature type="transmembrane region" description="Helical" evidence="1">
    <location>
        <begin position="122"/>
        <end position="141"/>
    </location>
</feature>
<feature type="transmembrane region" description="Helical" evidence="1">
    <location>
        <begin position="231"/>
        <end position="251"/>
    </location>
</feature>
<feature type="transmembrane region" description="Helical" evidence="1">
    <location>
        <begin position="190"/>
        <end position="211"/>
    </location>
</feature>
<dbReference type="RefSeq" id="WP_246535777.1">
    <property type="nucleotide sequence ID" value="NZ_BAAAHS010000081.1"/>
</dbReference>
<evidence type="ECO:0000313" key="2">
    <source>
        <dbReference type="EMBL" id="QVT77899.1"/>
    </source>
</evidence>
<feature type="transmembrane region" description="Helical" evidence="1">
    <location>
        <begin position="86"/>
        <end position="110"/>
    </location>
</feature>
<dbReference type="Pfam" id="PF09490">
    <property type="entry name" value="CbtA"/>
    <property type="match status" value="1"/>
</dbReference>
<organism evidence="2 3">
    <name type="scientific">Nocardioides aquaticus</name>
    <dbReference type="NCBI Taxonomy" id="160826"/>
    <lineage>
        <taxon>Bacteria</taxon>
        <taxon>Bacillati</taxon>
        <taxon>Actinomycetota</taxon>
        <taxon>Actinomycetes</taxon>
        <taxon>Propionibacteriales</taxon>
        <taxon>Nocardioidaceae</taxon>
        <taxon>Nocardioides</taxon>
    </lineage>
</organism>
<sequence>MSASAHTPAPHPAAPASTPPIAPRALLVRGLLVGLLAGLVSFGVSAVVGEPTIDAAIAYEESVAPAPEPGAPAEDELVSRGTQATWGLGAASVAVGGALGGLVALGAALAIGRLGRLDPTRATAVVAAVGFVAVALVPWLAFPANPPGVGDPGTIGSRTLAWFGLLDVSVLTALAAVVVAVRLATRLDAYAAGVLAAAGYLVVVLVTVALLPDPAPLGDVPAQVLWDFRLASLLTLTTLWGVLGVGLVGTVRRLQRDVVARADRRALAASL</sequence>
<dbReference type="Proteomes" id="UP000679307">
    <property type="component" value="Chromosome"/>
</dbReference>
<feature type="transmembrane region" description="Helical" evidence="1">
    <location>
        <begin position="26"/>
        <end position="48"/>
    </location>
</feature>
<evidence type="ECO:0008006" key="4">
    <source>
        <dbReference type="Google" id="ProtNLM"/>
    </source>
</evidence>
<protein>
    <recommendedName>
        <fullName evidence="4">CbtA family protein</fullName>
    </recommendedName>
</protein>
<keyword evidence="3" id="KW-1185">Reference proteome</keyword>
<name>A0ABX8ECD8_9ACTN</name>
<gene>
    <name evidence="2" type="ORF">ENKNEFLB_00268</name>
</gene>
<proteinExistence type="predicted"/>
<evidence type="ECO:0000256" key="1">
    <source>
        <dbReference type="SAM" id="Phobius"/>
    </source>
</evidence>
<keyword evidence="1" id="KW-0812">Transmembrane</keyword>
<dbReference type="InterPro" id="IPR012666">
    <property type="entry name" value="CbtA_put"/>
</dbReference>
<feature type="transmembrane region" description="Helical" evidence="1">
    <location>
        <begin position="161"/>
        <end position="183"/>
    </location>
</feature>
<keyword evidence="1" id="KW-0472">Membrane</keyword>
<dbReference type="EMBL" id="CP075371">
    <property type="protein sequence ID" value="QVT77899.1"/>
    <property type="molecule type" value="Genomic_DNA"/>
</dbReference>
<evidence type="ECO:0000313" key="3">
    <source>
        <dbReference type="Proteomes" id="UP000679307"/>
    </source>
</evidence>